<protein>
    <recommendedName>
        <fullName evidence="8">Homoserine O-acetyltransferase</fullName>
        <shortName evidence="8">HAT</shortName>
        <ecNumber evidence="8">2.3.1.31</ecNumber>
    </recommendedName>
    <alternativeName>
        <fullName evidence="8">Homoserine transacetylase</fullName>
        <shortName evidence="8">HTA</shortName>
    </alternativeName>
</protein>
<comment type="caution">
    <text evidence="8">Lacks conserved residue(s) required for the propagation of feature annotation.</text>
</comment>
<comment type="similarity">
    <text evidence="8">Belongs to the MetA family.</text>
</comment>
<keyword evidence="3 8" id="KW-0028">Amino-acid biosynthesis</keyword>
<comment type="caution">
    <text evidence="10">The sequence shown here is derived from an EMBL/GenBank/DDBJ whole genome shotgun (WGS) entry which is preliminary data.</text>
</comment>
<proteinExistence type="inferred from homology"/>
<evidence type="ECO:0000256" key="5">
    <source>
        <dbReference type="ARBA" id="ARBA00023167"/>
    </source>
</evidence>
<sequence>MPIKIPDNLPAKEVLVNENIFVMDETVAYHQDIRPLRIAILNLMPTKETTETQLLRLLGNTPLQVEVVLLHPKTHVSKNTSAEHLAAFYKTFDDVRDECFDGLIITGAPVEHMPFEEVNYWRELQEIMDWADDVVTSTLYICWGAQAGLYHHFGIPKYPLPAKMFGVFPHYVTKPNVKLLRGFDEVFYVPQSRHTEIRREDIERVPELEILSESPEAGVYIVATKDGKHIFVTGHSEYDACTLQWEYERDKAKGLDIAVPKNYFPDDDPTRKPIVVWRAHANLLFSNWLNYYVYQEMPGDPDEARRRRMTLSNS</sequence>
<feature type="binding site" evidence="8">
    <location>
        <position position="192"/>
    </location>
    <ligand>
        <name>substrate</name>
    </ligand>
</feature>
<evidence type="ECO:0000256" key="9">
    <source>
        <dbReference type="PIRSR" id="PIRSR000450-1"/>
    </source>
</evidence>
<reference evidence="10 11" key="1">
    <citation type="submission" date="2016-12" db="EMBL/GenBank/DDBJ databases">
        <title>Candidatus Reconcilibacillus cellulovorans genome.</title>
        <authorList>
            <person name="Kolinko S."/>
            <person name="Wu Y.-W."/>
            <person name="Tachea F."/>
            <person name="Denzel E."/>
            <person name="Hiras J."/>
            <person name="Baecker N."/>
            <person name="Chan L.J."/>
            <person name="Eichorst S.A."/>
            <person name="Frey D."/>
            <person name="Adams P.D."/>
            <person name="Pray T."/>
            <person name="Tanjore D."/>
            <person name="Petzold C.J."/>
            <person name="Gladden J.M."/>
            <person name="Simmons B.A."/>
            <person name="Singer S.W."/>
        </authorList>
    </citation>
    <scope>NUCLEOTIDE SEQUENCE [LARGE SCALE GENOMIC DNA]</scope>
    <source>
        <strain evidence="10">JTherm</strain>
    </source>
</reference>
<feature type="binding site" evidence="8">
    <location>
        <position position="249"/>
    </location>
    <ligand>
        <name>substrate</name>
    </ligand>
</feature>
<evidence type="ECO:0000256" key="6">
    <source>
        <dbReference type="ARBA" id="ARBA00023315"/>
    </source>
</evidence>
<feature type="binding site" evidence="8">
    <location>
        <position position="163"/>
    </location>
    <ligand>
        <name>substrate</name>
    </ligand>
</feature>
<dbReference type="GO" id="GO:0008899">
    <property type="term" value="F:homoserine O-succinyltransferase activity"/>
    <property type="evidence" value="ECO:0007669"/>
    <property type="project" value="UniProtKB-UniRule"/>
</dbReference>
<dbReference type="InterPro" id="IPR029062">
    <property type="entry name" value="Class_I_gatase-like"/>
</dbReference>
<dbReference type="FunFam" id="3.40.50.880:FF:000004">
    <property type="entry name" value="Homoserine O-succinyltransferase"/>
    <property type="match status" value="1"/>
</dbReference>
<dbReference type="CDD" id="cd03131">
    <property type="entry name" value="GATase1_HTS"/>
    <property type="match status" value="1"/>
</dbReference>
<organism evidence="10 11">
    <name type="scientific">Candidatus Reconcilbacillus cellulovorans</name>
    <dbReference type="NCBI Taxonomy" id="1906605"/>
    <lineage>
        <taxon>Bacteria</taxon>
        <taxon>Bacillati</taxon>
        <taxon>Bacillota</taxon>
        <taxon>Bacilli</taxon>
        <taxon>Bacillales</taxon>
        <taxon>Paenibacillaceae</taxon>
        <taxon>Candidatus Reconcilbacillus</taxon>
    </lineage>
</organism>
<evidence type="ECO:0000256" key="1">
    <source>
        <dbReference type="ARBA" id="ARBA00004496"/>
    </source>
</evidence>
<dbReference type="EMBL" id="MOXJ01000002">
    <property type="protein sequence ID" value="PDO11545.1"/>
    <property type="molecule type" value="Genomic_DNA"/>
</dbReference>
<dbReference type="Gene3D" id="3.40.50.880">
    <property type="match status" value="1"/>
</dbReference>
<dbReference type="SUPFAM" id="SSF52317">
    <property type="entry name" value="Class I glutamine amidotransferase-like"/>
    <property type="match status" value="1"/>
</dbReference>
<dbReference type="GO" id="GO:0004414">
    <property type="term" value="F:homoserine O-acetyltransferase activity"/>
    <property type="evidence" value="ECO:0007669"/>
    <property type="project" value="UniProtKB-EC"/>
</dbReference>
<feature type="site" description="Important for acyl-CoA specificity" evidence="8">
    <location>
        <position position="111"/>
    </location>
</feature>
<keyword evidence="6 8" id="KW-0012">Acyltransferase</keyword>
<dbReference type="Pfam" id="PF04204">
    <property type="entry name" value="HTS"/>
    <property type="match status" value="1"/>
</dbReference>
<comment type="function">
    <text evidence="8">Transfers an acetyl group from acetyl-CoA to L-homoserine, forming acetyl-L-homoserine.</text>
</comment>
<feature type="site" description="Important for substrate specificity" evidence="8">
    <location>
        <position position="192"/>
    </location>
</feature>
<gene>
    <name evidence="8" type="primary">metAA</name>
    <name evidence="10" type="ORF">BLM47_01705</name>
</gene>
<dbReference type="EC" id="2.3.1.31" evidence="8"/>
<evidence type="ECO:0000256" key="4">
    <source>
        <dbReference type="ARBA" id="ARBA00022679"/>
    </source>
</evidence>
<evidence type="ECO:0000313" key="10">
    <source>
        <dbReference type="EMBL" id="PDO11545.1"/>
    </source>
</evidence>
<dbReference type="InterPro" id="IPR005697">
    <property type="entry name" value="HST_MetA"/>
</dbReference>
<feature type="active site" evidence="8">
    <location>
        <position position="237"/>
    </location>
</feature>
<comment type="catalytic activity">
    <reaction evidence="7 8">
        <text>L-homoserine + acetyl-CoA = O-acetyl-L-homoserine + CoA</text>
        <dbReference type="Rhea" id="RHEA:13701"/>
        <dbReference type="ChEBI" id="CHEBI:57287"/>
        <dbReference type="ChEBI" id="CHEBI:57288"/>
        <dbReference type="ChEBI" id="CHEBI:57476"/>
        <dbReference type="ChEBI" id="CHEBI:57716"/>
        <dbReference type="EC" id="2.3.1.31"/>
    </reaction>
</comment>
<feature type="active site" description="Acyl-thioester intermediate" evidence="8 9">
    <location>
        <position position="142"/>
    </location>
</feature>
<evidence type="ECO:0000313" key="11">
    <source>
        <dbReference type="Proteomes" id="UP000243688"/>
    </source>
</evidence>
<accession>A0A2A6E3I0</accession>
<keyword evidence="5 8" id="KW-0486">Methionine biosynthesis</keyword>
<dbReference type="PIRSF" id="PIRSF000450">
    <property type="entry name" value="H_ser_succinyltr"/>
    <property type="match status" value="1"/>
</dbReference>
<dbReference type="PANTHER" id="PTHR20919">
    <property type="entry name" value="HOMOSERINE O-SUCCINYLTRANSFERASE"/>
    <property type="match status" value="1"/>
</dbReference>
<evidence type="ECO:0000256" key="2">
    <source>
        <dbReference type="ARBA" id="ARBA00022490"/>
    </source>
</evidence>
<dbReference type="InterPro" id="IPR033752">
    <property type="entry name" value="MetA_family"/>
</dbReference>
<dbReference type="Proteomes" id="UP000243688">
    <property type="component" value="Unassembled WGS sequence"/>
</dbReference>
<dbReference type="AlphaFoldDB" id="A0A2A6E3I0"/>
<comment type="pathway">
    <text evidence="8">Amino-acid biosynthesis; L-methionine biosynthesis via de novo pathway; O-acetyl-L-homoserine from L-homoserine: step 1/1.</text>
</comment>
<evidence type="ECO:0000256" key="3">
    <source>
        <dbReference type="ARBA" id="ARBA00022605"/>
    </source>
</evidence>
<comment type="subcellular location">
    <subcellularLocation>
        <location evidence="1 8">Cytoplasm</location>
    </subcellularLocation>
</comment>
<dbReference type="PANTHER" id="PTHR20919:SF0">
    <property type="entry name" value="HOMOSERINE O-SUCCINYLTRANSFERASE"/>
    <property type="match status" value="1"/>
</dbReference>
<dbReference type="NCBIfam" id="TIGR01001">
    <property type="entry name" value="metA"/>
    <property type="match status" value="1"/>
</dbReference>
<evidence type="ECO:0000256" key="7">
    <source>
        <dbReference type="ARBA" id="ARBA00049043"/>
    </source>
</evidence>
<feature type="active site" description="Proton acceptor" evidence="8">
    <location>
        <position position="235"/>
    </location>
</feature>
<keyword evidence="4 8" id="KW-0808">Transferase</keyword>
<name>A0A2A6E3I0_9BACL</name>
<dbReference type="UniPathway" id="UPA00051">
    <property type="reaction ID" value="UER00074"/>
</dbReference>
<keyword evidence="2 8" id="KW-0963">Cytoplasm</keyword>
<evidence type="ECO:0000256" key="8">
    <source>
        <dbReference type="HAMAP-Rule" id="MF_00295"/>
    </source>
</evidence>
<dbReference type="GO" id="GO:0005737">
    <property type="term" value="C:cytoplasm"/>
    <property type="evidence" value="ECO:0007669"/>
    <property type="project" value="UniProtKB-SubCell"/>
</dbReference>
<dbReference type="HAMAP" id="MF_00295">
    <property type="entry name" value="MetA_acyltransf"/>
    <property type="match status" value="1"/>
</dbReference>
<dbReference type="GO" id="GO:0019281">
    <property type="term" value="P:L-methionine biosynthetic process from homoserine via O-succinyl-L-homoserine and cystathionine"/>
    <property type="evidence" value="ECO:0007669"/>
    <property type="project" value="InterPro"/>
</dbReference>